<dbReference type="InterPro" id="IPR001227">
    <property type="entry name" value="Ac_transferase_dom_sf"/>
</dbReference>
<evidence type="ECO:0000313" key="5">
    <source>
        <dbReference type="Proteomes" id="UP001501585"/>
    </source>
</evidence>
<dbReference type="InterPro" id="IPR016035">
    <property type="entry name" value="Acyl_Trfase/lysoPLipase"/>
</dbReference>
<organism evidence="4 5">
    <name type="scientific">Nocardiopsis rhodophaea</name>
    <dbReference type="NCBI Taxonomy" id="280238"/>
    <lineage>
        <taxon>Bacteria</taxon>
        <taxon>Bacillati</taxon>
        <taxon>Actinomycetota</taxon>
        <taxon>Actinomycetes</taxon>
        <taxon>Streptosporangiales</taxon>
        <taxon>Nocardiopsidaceae</taxon>
        <taxon>Nocardiopsis</taxon>
    </lineage>
</organism>
<dbReference type="Gene3D" id="3.30.70.3290">
    <property type="match status" value="2"/>
</dbReference>
<dbReference type="RefSeq" id="WP_344165537.1">
    <property type="nucleotide sequence ID" value="NZ_BAAAPC010000031.1"/>
</dbReference>
<comment type="caution">
    <text evidence="4">The sequence shown here is derived from an EMBL/GenBank/DDBJ whole genome shotgun (WGS) entry which is preliminary data.</text>
</comment>
<dbReference type="Pfam" id="PF00109">
    <property type="entry name" value="ketoacyl-synt"/>
    <property type="match status" value="1"/>
</dbReference>
<dbReference type="EMBL" id="BAAAPC010000031">
    <property type="protein sequence ID" value="GAA2015802.1"/>
    <property type="molecule type" value="Genomic_DNA"/>
</dbReference>
<evidence type="ECO:0000256" key="1">
    <source>
        <dbReference type="ARBA" id="ARBA00022679"/>
    </source>
</evidence>
<dbReference type="InterPro" id="IPR050091">
    <property type="entry name" value="PKS_NRPS_Biosynth_Enz"/>
</dbReference>
<dbReference type="Gene3D" id="3.40.366.10">
    <property type="entry name" value="Malonyl-Coenzyme A Acyl Carrier Protein, domain 2"/>
    <property type="match status" value="1"/>
</dbReference>
<dbReference type="PANTHER" id="PTHR43775">
    <property type="entry name" value="FATTY ACID SYNTHASE"/>
    <property type="match status" value="1"/>
</dbReference>
<sequence length="730" mass="76036">MSIDLDSAVAIVGLSGRFPGSGSVGALWDNLAAGARSIRPLTEQERRSLAPEAVADPAFVPVTADVAGVEEFDAEFFGFTAEEAAAMDPQNRLFLECVWEAMEDAGHDPQGSSMPVGVFAGCGFPSYLARLGGQRGGAGTPELRRESERMLYAVGNDRDSLCSMVSYKLDLRGPSIAVQTFSSSALTSLHLACQSLLGYETDMALAGGVAIHTPQATGYRYDEAGTQSPDGSCRSFDANSRGTVIGNGLGVVALKRLADAHADGDHIYAAILGTAVNCDGGARAGYAAPGRGGKARVAAEALANAGVAAGEIDYIEALGLGVTVIDTIELSALAQVYAPAHAPRSCPIGALKPNMGHLEHASGIASLIKTALMLHHRTLLPTIEHTEPNAALAAPDSPFRIQTTAAPWERRFGSPRRAAVNSFGIGGTNAHAILQEAPEPPGRPRPHAGAPHLLPVSARTPEALSAAVARLRAHLEHRPDLDLRDVAHTLQTGRTPFAHRRFVVCRGIPEAAAALGVHDPGRTSAEAGANAEGEVVLRFPAHGAAPTELTAELRAAQPAYAAAAEECAAALRAWTGRDDAPAAGPEAAEFVAHYALGRTLAAFGVTPRLVTGPGVGRLAAACLAGTLTVSDALEWLRVGGPWPADDRCEAVKPDDIVVEVGTAASAPGAIPAFSPDLCRAEGARVALYELAGRLWLAGVRIDWAGLHPEGPGRRIPLPTSPFQRRRHWID</sequence>
<dbReference type="InterPro" id="IPR014031">
    <property type="entry name" value="Ketoacyl_synth_C"/>
</dbReference>
<dbReference type="PANTHER" id="PTHR43775:SF51">
    <property type="entry name" value="INACTIVE PHENOLPHTHIOCEROL SYNTHESIS POLYKETIDE SYNTHASE TYPE I PKS1-RELATED"/>
    <property type="match status" value="1"/>
</dbReference>
<dbReference type="PROSITE" id="PS52004">
    <property type="entry name" value="KS3_2"/>
    <property type="match status" value="1"/>
</dbReference>
<accession>A0ABN2TQF1</accession>
<dbReference type="InterPro" id="IPR014030">
    <property type="entry name" value="Ketoacyl_synth_N"/>
</dbReference>
<dbReference type="SUPFAM" id="SSF53901">
    <property type="entry name" value="Thiolase-like"/>
    <property type="match status" value="1"/>
</dbReference>
<dbReference type="Proteomes" id="UP001501585">
    <property type="component" value="Unassembled WGS sequence"/>
</dbReference>
<dbReference type="InterPro" id="IPR016039">
    <property type="entry name" value="Thiolase-like"/>
</dbReference>
<dbReference type="SMART" id="SM00825">
    <property type="entry name" value="PKS_KS"/>
    <property type="match status" value="1"/>
</dbReference>
<name>A0ABN2TQF1_9ACTN</name>
<dbReference type="CDD" id="cd00833">
    <property type="entry name" value="PKS"/>
    <property type="match status" value="1"/>
</dbReference>
<evidence type="ECO:0000313" key="4">
    <source>
        <dbReference type="EMBL" id="GAA2015802.1"/>
    </source>
</evidence>
<keyword evidence="5" id="KW-1185">Reference proteome</keyword>
<dbReference type="Pfam" id="PF22621">
    <property type="entry name" value="CurL-like_PKS_C"/>
    <property type="match status" value="1"/>
</dbReference>
<dbReference type="InterPro" id="IPR020841">
    <property type="entry name" value="PKS_Beta-ketoAc_synthase_dom"/>
</dbReference>
<keyword evidence="1 2" id="KW-0808">Transferase</keyword>
<gene>
    <name evidence="4" type="ORF">GCM10009799_49990</name>
</gene>
<feature type="domain" description="Ketosynthase family 3 (KS3)" evidence="3">
    <location>
        <begin position="6"/>
        <end position="436"/>
    </location>
</feature>
<protein>
    <recommendedName>
        <fullName evidence="3">Ketosynthase family 3 (KS3) domain-containing protein</fullName>
    </recommendedName>
</protein>
<comment type="similarity">
    <text evidence="2">Belongs to the thiolase-like superfamily. Beta-ketoacyl-ACP synthases family.</text>
</comment>
<dbReference type="SUPFAM" id="SSF52151">
    <property type="entry name" value="FabD/lysophospholipase-like"/>
    <property type="match status" value="1"/>
</dbReference>
<evidence type="ECO:0000256" key="2">
    <source>
        <dbReference type="RuleBase" id="RU003694"/>
    </source>
</evidence>
<dbReference type="Pfam" id="PF02801">
    <property type="entry name" value="Ketoacyl-synt_C"/>
    <property type="match status" value="1"/>
</dbReference>
<proteinExistence type="inferred from homology"/>
<reference evidence="5" key="1">
    <citation type="journal article" date="2019" name="Int. J. Syst. Evol. Microbiol.">
        <title>The Global Catalogue of Microorganisms (GCM) 10K type strain sequencing project: providing services to taxonomists for standard genome sequencing and annotation.</title>
        <authorList>
            <consortium name="The Broad Institute Genomics Platform"/>
            <consortium name="The Broad Institute Genome Sequencing Center for Infectious Disease"/>
            <person name="Wu L."/>
            <person name="Ma J."/>
        </authorList>
    </citation>
    <scope>NUCLEOTIDE SEQUENCE [LARGE SCALE GENOMIC DNA]</scope>
    <source>
        <strain evidence="5">JCM 15313</strain>
    </source>
</reference>
<evidence type="ECO:0000259" key="3">
    <source>
        <dbReference type="PROSITE" id="PS52004"/>
    </source>
</evidence>
<dbReference type="Gene3D" id="3.40.47.10">
    <property type="match status" value="1"/>
</dbReference>